<keyword evidence="3" id="KW-0456">Lyase</keyword>
<feature type="domain" description="HpcH/HpaI aldolase/citrate lyase" evidence="4">
    <location>
        <begin position="7"/>
        <end position="232"/>
    </location>
</feature>
<dbReference type="SUPFAM" id="SSF51621">
    <property type="entry name" value="Phosphoenolpyruvate/pyruvate domain"/>
    <property type="match status" value="1"/>
</dbReference>
<dbReference type="InterPro" id="IPR005000">
    <property type="entry name" value="Aldolase/citrate-lyase_domain"/>
</dbReference>
<dbReference type="AlphaFoldDB" id="A0A327KQP8"/>
<name>A0A327KQP8_9BRAD</name>
<dbReference type="OrthoDB" id="9802624at2"/>
<sequence>MPRDGLRIGTFVKTACPQTIEILGMSRLHFAVVDAEHAPFDRVTLDLMMTASCAVGLPLAARIPEVNPAVVLSTLDIGAAGLLVPHVDTPDIARDVVAMTRHRGGVRGFSGSPRFARYGTLSMAKSLDAGEDAYVMCQIESAEAVENAAAIAAVEGVDGLFIGYADLALSMGLESPQDPRVTAAADAVIEIGRAAGKTVGMFVSNTAERDRFAARGVSWIVLGSDQSLLRNAADAIVPAA</sequence>
<dbReference type="PANTHER" id="PTHR30502:SF0">
    <property type="entry name" value="PHOSPHOENOLPYRUVATE CARBOXYLASE FAMILY PROTEIN"/>
    <property type="match status" value="1"/>
</dbReference>
<comment type="caution">
    <text evidence="5">The sequence shown here is derived from an EMBL/GenBank/DDBJ whole genome shotgun (WGS) entry which is preliminary data.</text>
</comment>
<evidence type="ECO:0000256" key="3">
    <source>
        <dbReference type="ARBA" id="ARBA00023239"/>
    </source>
</evidence>
<accession>A0A327KQP8</accession>
<evidence type="ECO:0000256" key="2">
    <source>
        <dbReference type="ARBA" id="ARBA00022723"/>
    </source>
</evidence>
<dbReference type="InterPro" id="IPR040442">
    <property type="entry name" value="Pyrv_kinase-like_dom_sf"/>
</dbReference>
<dbReference type="InterPro" id="IPR015813">
    <property type="entry name" value="Pyrv/PenolPyrv_kinase-like_dom"/>
</dbReference>
<evidence type="ECO:0000313" key="6">
    <source>
        <dbReference type="Proteomes" id="UP000248863"/>
    </source>
</evidence>
<dbReference type="GO" id="GO:0046872">
    <property type="term" value="F:metal ion binding"/>
    <property type="evidence" value="ECO:0007669"/>
    <property type="project" value="UniProtKB-KW"/>
</dbReference>
<dbReference type="Pfam" id="PF03328">
    <property type="entry name" value="HpcH_HpaI"/>
    <property type="match status" value="1"/>
</dbReference>
<protein>
    <submittedName>
        <fullName evidence="5">Aldolase</fullName>
    </submittedName>
</protein>
<reference evidence="5 6" key="1">
    <citation type="submission" date="2017-07" db="EMBL/GenBank/DDBJ databases">
        <title>Draft Genome Sequences of Select Purple Nonsulfur Bacteria.</title>
        <authorList>
            <person name="Lasarre B."/>
            <person name="Mckinlay J.B."/>
        </authorList>
    </citation>
    <scope>NUCLEOTIDE SEQUENCE [LARGE SCALE GENOMIC DNA]</scope>
    <source>
        <strain evidence="5 6">DSM 11907</strain>
    </source>
</reference>
<evidence type="ECO:0000259" key="4">
    <source>
        <dbReference type="Pfam" id="PF03328"/>
    </source>
</evidence>
<keyword evidence="2" id="KW-0479">Metal-binding</keyword>
<proteinExistence type="inferred from homology"/>
<evidence type="ECO:0000256" key="1">
    <source>
        <dbReference type="ARBA" id="ARBA00005568"/>
    </source>
</evidence>
<comment type="similarity">
    <text evidence="1">Belongs to the HpcH/HpaI aldolase family.</text>
</comment>
<dbReference type="GO" id="GO:0005737">
    <property type="term" value="C:cytoplasm"/>
    <property type="evidence" value="ECO:0007669"/>
    <property type="project" value="TreeGrafter"/>
</dbReference>
<dbReference type="InterPro" id="IPR050251">
    <property type="entry name" value="HpcH-HpaI_aldolase"/>
</dbReference>
<evidence type="ECO:0000313" key="5">
    <source>
        <dbReference type="EMBL" id="RAI39682.1"/>
    </source>
</evidence>
<dbReference type="EMBL" id="NPEU01000067">
    <property type="protein sequence ID" value="RAI39682.1"/>
    <property type="molecule type" value="Genomic_DNA"/>
</dbReference>
<dbReference type="Proteomes" id="UP000248863">
    <property type="component" value="Unassembled WGS sequence"/>
</dbReference>
<keyword evidence="6" id="KW-1185">Reference proteome</keyword>
<organism evidence="5 6">
    <name type="scientific">Rhodoplanes elegans</name>
    <dbReference type="NCBI Taxonomy" id="29408"/>
    <lineage>
        <taxon>Bacteria</taxon>
        <taxon>Pseudomonadati</taxon>
        <taxon>Pseudomonadota</taxon>
        <taxon>Alphaproteobacteria</taxon>
        <taxon>Hyphomicrobiales</taxon>
        <taxon>Nitrobacteraceae</taxon>
        <taxon>Rhodoplanes</taxon>
    </lineage>
</organism>
<gene>
    <name evidence="5" type="ORF">CH338_08690</name>
</gene>
<dbReference type="GO" id="GO:0016832">
    <property type="term" value="F:aldehyde-lyase activity"/>
    <property type="evidence" value="ECO:0007669"/>
    <property type="project" value="TreeGrafter"/>
</dbReference>
<dbReference type="PANTHER" id="PTHR30502">
    <property type="entry name" value="2-KETO-3-DEOXY-L-RHAMNONATE ALDOLASE"/>
    <property type="match status" value="1"/>
</dbReference>
<dbReference type="Gene3D" id="3.20.20.60">
    <property type="entry name" value="Phosphoenolpyruvate-binding domains"/>
    <property type="match status" value="1"/>
</dbReference>